<evidence type="ECO:0000256" key="1">
    <source>
        <dbReference type="ARBA" id="ARBA00006432"/>
    </source>
</evidence>
<dbReference type="Gene3D" id="3.30.300.30">
    <property type="match status" value="1"/>
</dbReference>
<dbReference type="Pfam" id="PF13193">
    <property type="entry name" value="AMP-binding_C"/>
    <property type="match status" value="1"/>
</dbReference>
<feature type="domain" description="AMP-dependent synthetase/ligase" evidence="2">
    <location>
        <begin position="39"/>
        <end position="371"/>
    </location>
</feature>
<protein>
    <submittedName>
        <fullName evidence="4">AMP-binding protein</fullName>
    </submittedName>
</protein>
<evidence type="ECO:0000313" key="4">
    <source>
        <dbReference type="EMBL" id="MDV6271133.1"/>
    </source>
</evidence>
<evidence type="ECO:0000259" key="3">
    <source>
        <dbReference type="Pfam" id="PF13193"/>
    </source>
</evidence>
<accession>A0ABU4C4J3</accession>
<comment type="similarity">
    <text evidence="1">Belongs to the ATP-dependent AMP-binding enzyme family.</text>
</comment>
<name>A0ABU4C4J3_RHOGO</name>
<dbReference type="Proteomes" id="UP001185927">
    <property type="component" value="Unassembled WGS sequence"/>
</dbReference>
<dbReference type="InterPro" id="IPR045851">
    <property type="entry name" value="AMP-bd_C_sf"/>
</dbReference>
<dbReference type="InterPro" id="IPR020845">
    <property type="entry name" value="AMP-binding_CS"/>
</dbReference>
<evidence type="ECO:0000313" key="5">
    <source>
        <dbReference type="Proteomes" id="UP001185927"/>
    </source>
</evidence>
<dbReference type="RefSeq" id="WP_317545595.1">
    <property type="nucleotide sequence ID" value="NZ_JAWLKB010000032.1"/>
</dbReference>
<organism evidence="4 5">
    <name type="scientific">Rhodococcus globerulus</name>
    <dbReference type="NCBI Taxonomy" id="33008"/>
    <lineage>
        <taxon>Bacteria</taxon>
        <taxon>Bacillati</taxon>
        <taxon>Actinomycetota</taxon>
        <taxon>Actinomycetes</taxon>
        <taxon>Mycobacteriales</taxon>
        <taxon>Nocardiaceae</taxon>
        <taxon>Rhodococcus</taxon>
    </lineage>
</organism>
<dbReference type="Gene3D" id="3.40.50.12780">
    <property type="entry name" value="N-terminal domain of ligase-like"/>
    <property type="match status" value="1"/>
</dbReference>
<proteinExistence type="inferred from homology"/>
<gene>
    <name evidence="4" type="ORF">R3Q16_31385</name>
</gene>
<reference evidence="4 5" key="1">
    <citation type="submission" date="2023-10" db="EMBL/GenBank/DDBJ databases">
        <title>Development of a sustainable strategy for remediation of hydrocarbon-contaminated territories based on the waste exchange concept.</title>
        <authorList>
            <person name="Krivoruchko A."/>
        </authorList>
    </citation>
    <scope>NUCLEOTIDE SEQUENCE [LARGE SCALE GENOMIC DNA]</scope>
    <source>
        <strain evidence="4 5">IEGM 1203</strain>
    </source>
</reference>
<dbReference type="PANTHER" id="PTHR43201">
    <property type="entry name" value="ACYL-COA SYNTHETASE"/>
    <property type="match status" value="1"/>
</dbReference>
<dbReference type="Pfam" id="PF00501">
    <property type="entry name" value="AMP-binding"/>
    <property type="match status" value="1"/>
</dbReference>
<comment type="caution">
    <text evidence="4">The sequence shown here is derived from an EMBL/GenBank/DDBJ whole genome shotgun (WGS) entry which is preliminary data.</text>
</comment>
<dbReference type="PANTHER" id="PTHR43201:SF8">
    <property type="entry name" value="ACYL-COA SYNTHETASE FAMILY MEMBER 3"/>
    <property type="match status" value="1"/>
</dbReference>
<dbReference type="InterPro" id="IPR000873">
    <property type="entry name" value="AMP-dep_synth/lig_dom"/>
</dbReference>
<dbReference type="EMBL" id="JAWLKB010000032">
    <property type="protein sequence ID" value="MDV6271133.1"/>
    <property type="molecule type" value="Genomic_DNA"/>
</dbReference>
<keyword evidence="5" id="KW-1185">Reference proteome</keyword>
<dbReference type="PROSITE" id="PS00455">
    <property type="entry name" value="AMP_BINDING"/>
    <property type="match status" value="1"/>
</dbReference>
<sequence length="506" mass="53896">MNIPSSAALSQLHLPVGARESVPDGLAEESLPRAWLKRWSEQPRHIVAISADGIEMTAEELEEKSAQIAARLAGAGLSAGDRIIISSEPSMDLLVAYVAAHRMSLTVVPLNTSYGPSEIRKIIQNVAPRAALVDDSARGRTISEAATEPIVVVGCDVDLPSAALPSLDLADRHTPALICHTSGTTGTPKGAVLTSGNLLASAESVRVAWRWTPDDRLILALPLFHLHGLGMGLNGTLVAGASVVILKKFSPAAVAESSKQHSGSMFFGVPTMYHRFASSTEIDALRPLRLCVSGSAPLSAELHNQILESSGQMVLERYGMTETVITVSNPYEGERRPGTVGLPLPNVDLRLANGDSGEIQLKGPSVFTGYLNNPGATAATLTPDGWFRTGDLGEMDPDGYLRIVGRSKELIISGGYNVYPREIEELLQEHPDVAEAAVVGCPSAEWGETVVAFVVPTTAGFGNDAELIEYAAARLAPYKRPRRVVFVDALPRNELGKIVRSELISN</sequence>
<dbReference type="InterPro" id="IPR042099">
    <property type="entry name" value="ANL_N_sf"/>
</dbReference>
<evidence type="ECO:0000259" key="2">
    <source>
        <dbReference type="Pfam" id="PF00501"/>
    </source>
</evidence>
<dbReference type="InterPro" id="IPR025110">
    <property type="entry name" value="AMP-bd_C"/>
</dbReference>
<feature type="domain" description="AMP-binding enzyme C-terminal" evidence="3">
    <location>
        <begin position="422"/>
        <end position="497"/>
    </location>
</feature>
<dbReference type="SUPFAM" id="SSF56801">
    <property type="entry name" value="Acetyl-CoA synthetase-like"/>
    <property type="match status" value="1"/>
</dbReference>